<reference evidence="3 4" key="1">
    <citation type="submission" date="2020-08" db="EMBL/GenBank/DDBJ databases">
        <authorList>
            <person name="Hejnol A."/>
        </authorList>
    </citation>
    <scope>NUCLEOTIDE SEQUENCE [LARGE SCALE GENOMIC DNA]</scope>
</reference>
<dbReference type="InterPro" id="IPR011993">
    <property type="entry name" value="PH-like_dom_sf"/>
</dbReference>
<dbReference type="Proteomes" id="UP000549394">
    <property type="component" value="Unassembled WGS sequence"/>
</dbReference>
<proteinExistence type="predicted"/>
<organism evidence="3 4">
    <name type="scientific">Dimorphilus gyrociliatus</name>
    <dbReference type="NCBI Taxonomy" id="2664684"/>
    <lineage>
        <taxon>Eukaryota</taxon>
        <taxon>Metazoa</taxon>
        <taxon>Spiralia</taxon>
        <taxon>Lophotrochozoa</taxon>
        <taxon>Annelida</taxon>
        <taxon>Polychaeta</taxon>
        <taxon>Polychaeta incertae sedis</taxon>
        <taxon>Dinophilidae</taxon>
        <taxon>Dimorphilus</taxon>
    </lineage>
</organism>
<dbReference type="InterPro" id="IPR006020">
    <property type="entry name" value="PTB/PI_dom"/>
</dbReference>
<dbReference type="AlphaFoldDB" id="A0A7I8VEA9"/>
<accession>A0A7I8VEA9</accession>
<evidence type="ECO:0000256" key="1">
    <source>
        <dbReference type="SAM" id="MobiDB-lite"/>
    </source>
</evidence>
<dbReference type="OrthoDB" id="295078at2759"/>
<name>A0A7I8VEA9_9ANNE</name>
<sequence length="554" mass="63450">MLEIIKAQRRRKLFSLVGSTDRLKDHVEVIQAFNDIEYIGKTSLSKHYPLKSILYWIAGELSLRNDETSKISIHFTKNSVRLLDTKEQFMYEYGLKDVYFEKVPNEETTVAFIVAFNDADSDCYICKLPKPQMIKEITSILGDGTRFEQDYKVIVEPLPGHVNEVLFVGKDPLETKNISSEYLDEFINLKRNNISNASDLFDSSFDSGNESKDDIQSSEMNDCRKPMTMLFQIQHDQICCINLHRNIAQFNRKFKDIAHCTQGKINDNHFGIVARVPQNLKLCMYVFQCATAKNVTDIMALLQRAFKNAYESSRRKNNDICTRCPIYRFGQYCNLLQGRNQEEISIVLTKIINGLSKIEQSTIQTKLKNSNSLDEKHRLTVLISLIKDLVEEKQKSHLHENLDNITDTSPPKPFQLFDRNENSDELDSSFGSVRKRSISDESEDKTPSKPTANLRPRPSFLNTSPDIMVRRCRTLPYRFGRRIIASDTEDKSDGSEDEISTKSITRAMSQPTTPVVANGNHFMFSSSSKRAWRTSILQTVVTPVTLPNLCKEGI</sequence>
<protein>
    <submittedName>
        <fullName evidence="3">DgyrCDS3599</fullName>
    </submittedName>
</protein>
<gene>
    <name evidence="3" type="ORF">DGYR_LOCUS3313</name>
</gene>
<dbReference type="EMBL" id="CAJFCJ010000005">
    <property type="protein sequence ID" value="CAD5114475.1"/>
    <property type="molecule type" value="Genomic_DNA"/>
</dbReference>
<dbReference type="SUPFAM" id="SSF50729">
    <property type="entry name" value="PH domain-like"/>
    <property type="match status" value="1"/>
</dbReference>
<dbReference type="Gene3D" id="2.30.29.30">
    <property type="entry name" value="Pleckstrin-homology domain (PH domain)/Phosphotyrosine-binding domain (PTB)"/>
    <property type="match status" value="1"/>
</dbReference>
<evidence type="ECO:0000313" key="3">
    <source>
        <dbReference type="EMBL" id="CAD5114475.1"/>
    </source>
</evidence>
<dbReference type="SMART" id="SM00462">
    <property type="entry name" value="PTB"/>
    <property type="match status" value="1"/>
</dbReference>
<feature type="region of interest" description="Disordered" evidence="1">
    <location>
        <begin position="400"/>
        <end position="463"/>
    </location>
</feature>
<comment type="caution">
    <text evidence="3">The sequence shown here is derived from an EMBL/GenBank/DDBJ whole genome shotgun (WGS) entry which is preliminary data.</text>
</comment>
<evidence type="ECO:0000259" key="2">
    <source>
        <dbReference type="SMART" id="SM00462"/>
    </source>
</evidence>
<keyword evidence="4" id="KW-1185">Reference proteome</keyword>
<evidence type="ECO:0000313" key="4">
    <source>
        <dbReference type="Proteomes" id="UP000549394"/>
    </source>
</evidence>
<feature type="domain" description="PID" evidence="2">
    <location>
        <begin position="158"/>
        <end position="319"/>
    </location>
</feature>